<sequence length="168" mass="18599">MSSAIADYAIAQLTVPRLYCFRGLIGAASGRRHQSRPARWYRTRDGWPICHQPTRPTGSFVSTRPVRPNSGIATCCRDRLSQNPQQRAHLVIAIYCAFPLAAINPQNWDLSYNSCGGSSDMPFPLPPLCLSLCLCLSLSHTHTHIPGGIRTITVLCNTNRLIEQLLVD</sequence>
<comment type="caution">
    <text evidence="1">The sequence shown here is derived from an EMBL/GenBank/DDBJ whole genome shotgun (WGS) entry which is preliminary data.</text>
</comment>
<evidence type="ECO:0000313" key="1">
    <source>
        <dbReference type="EMBL" id="VEL24751.1"/>
    </source>
</evidence>
<evidence type="ECO:0000313" key="2">
    <source>
        <dbReference type="Proteomes" id="UP000784294"/>
    </source>
</evidence>
<dbReference type="AlphaFoldDB" id="A0A3S5FEE1"/>
<dbReference type="Proteomes" id="UP000784294">
    <property type="component" value="Unassembled WGS sequence"/>
</dbReference>
<reference evidence="1" key="1">
    <citation type="submission" date="2018-11" db="EMBL/GenBank/DDBJ databases">
        <authorList>
            <consortium name="Pathogen Informatics"/>
        </authorList>
    </citation>
    <scope>NUCLEOTIDE SEQUENCE</scope>
</reference>
<name>A0A3S5FEE1_9PLAT</name>
<protein>
    <submittedName>
        <fullName evidence="1">Uncharacterized protein</fullName>
    </submittedName>
</protein>
<proteinExistence type="predicted"/>
<organism evidence="1 2">
    <name type="scientific">Protopolystoma xenopodis</name>
    <dbReference type="NCBI Taxonomy" id="117903"/>
    <lineage>
        <taxon>Eukaryota</taxon>
        <taxon>Metazoa</taxon>
        <taxon>Spiralia</taxon>
        <taxon>Lophotrochozoa</taxon>
        <taxon>Platyhelminthes</taxon>
        <taxon>Monogenea</taxon>
        <taxon>Polyopisthocotylea</taxon>
        <taxon>Polystomatidea</taxon>
        <taxon>Polystomatidae</taxon>
        <taxon>Protopolystoma</taxon>
    </lineage>
</organism>
<gene>
    <name evidence="1" type="ORF">PXEA_LOCUS18191</name>
</gene>
<keyword evidence="2" id="KW-1185">Reference proteome</keyword>
<accession>A0A3S5FEE1</accession>
<dbReference type="EMBL" id="CAAALY010069422">
    <property type="protein sequence ID" value="VEL24751.1"/>
    <property type="molecule type" value="Genomic_DNA"/>
</dbReference>